<dbReference type="InterPro" id="IPR005545">
    <property type="entry name" value="YCII"/>
</dbReference>
<dbReference type="EMBL" id="CAADIF010000005">
    <property type="protein sequence ID" value="VFR61245.1"/>
    <property type="molecule type" value="Genomic_DNA"/>
</dbReference>
<protein>
    <recommendedName>
        <fullName evidence="1">YCII-related domain-containing protein</fullName>
    </recommendedName>
</protein>
<sequence>MQHRAYLQEQPLKLVVAGPLCESDESDGNIASFMIVEADSIEDVRRMHDGDPFTRAGVFGDVHIHRWDKHIG</sequence>
<dbReference type="Gene3D" id="3.30.70.1060">
    <property type="entry name" value="Dimeric alpha+beta barrel"/>
    <property type="match status" value="1"/>
</dbReference>
<reference evidence="3" key="1">
    <citation type="submission" date="2019-03" db="EMBL/GenBank/DDBJ databases">
        <authorList>
            <person name="Danneels B."/>
        </authorList>
    </citation>
    <scope>NUCLEOTIDE SEQUENCE</scope>
</reference>
<evidence type="ECO:0000313" key="3">
    <source>
        <dbReference type="EMBL" id="VFR61245.1"/>
    </source>
</evidence>
<dbReference type="AlphaFoldDB" id="A0A484SGV1"/>
<dbReference type="Pfam" id="PF03795">
    <property type="entry name" value="YCII"/>
    <property type="match status" value="1"/>
</dbReference>
<name>A0A484SGV1_9ZZZZ</name>
<dbReference type="SUPFAM" id="SSF54909">
    <property type="entry name" value="Dimeric alpha+beta barrel"/>
    <property type="match status" value="1"/>
</dbReference>
<dbReference type="EMBL" id="CAADIA010000006">
    <property type="protein sequence ID" value="VFR32385.1"/>
    <property type="molecule type" value="Genomic_DNA"/>
</dbReference>
<dbReference type="InterPro" id="IPR011008">
    <property type="entry name" value="Dimeric_a/b-barrel"/>
</dbReference>
<evidence type="ECO:0000313" key="2">
    <source>
        <dbReference type="EMBL" id="VFR32385.1"/>
    </source>
</evidence>
<accession>A0A484SGV1</accession>
<evidence type="ECO:0000259" key="1">
    <source>
        <dbReference type="Pfam" id="PF03795"/>
    </source>
</evidence>
<organism evidence="3">
    <name type="scientific">plant metagenome</name>
    <dbReference type="NCBI Taxonomy" id="1297885"/>
    <lineage>
        <taxon>unclassified sequences</taxon>
        <taxon>metagenomes</taxon>
        <taxon>organismal metagenomes</taxon>
    </lineage>
</organism>
<gene>
    <name evidence="2" type="ORF">ANK1_4154</name>
    <name evidence="3" type="ORF">ANK2_4155</name>
</gene>
<feature type="domain" description="YCII-related" evidence="1">
    <location>
        <begin position="2"/>
        <end position="67"/>
    </location>
</feature>
<proteinExistence type="predicted"/>